<reference evidence="3" key="1">
    <citation type="journal article" date="2021" name="Sci. Rep.">
        <title>Diploid genomic architecture of Nitzschia inconspicua, an elite biomass production diatom.</title>
        <authorList>
            <person name="Oliver A."/>
            <person name="Podell S."/>
            <person name="Pinowska A."/>
            <person name="Traller J.C."/>
            <person name="Smith S.R."/>
            <person name="McClure R."/>
            <person name="Beliaev A."/>
            <person name="Bohutskyi P."/>
            <person name="Hill E.A."/>
            <person name="Rabines A."/>
            <person name="Zheng H."/>
            <person name="Allen L.Z."/>
            <person name="Kuo A."/>
            <person name="Grigoriev I.V."/>
            <person name="Allen A.E."/>
            <person name="Hazlebeck D."/>
            <person name="Allen E.E."/>
        </authorList>
    </citation>
    <scope>NUCLEOTIDE SEQUENCE</scope>
    <source>
        <strain evidence="3">Hildebrandi</strain>
    </source>
</reference>
<sequence length="181" mass="20313">MMKILLAFFCLVVNGCTSFSAAPIIHGRSLHSTTALAGGYVPDGVSPDEWRKLKEKERQDKINKDLGAYGPSTFKSRSLRAFQQDLEKGKTGHLMPMFNAKDKLKKGIIKQEDIPYMQRGGAWDNTDIKGAKKKEWSPADKTYNARWKPAKADWTGTVERQGPKSSKQPPKPQVKKLFGLF</sequence>
<evidence type="ECO:0000256" key="2">
    <source>
        <dbReference type="SAM" id="SignalP"/>
    </source>
</evidence>
<dbReference type="Proteomes" id="UP000693970">
    <property type="component" value="Unassembled WGS sequence"/>
</dbReference>
<evidence type="ECO:0000256" key="1">
    <source>
        <dbReference type="SAM" id="MobiDB-lite"/>
    </source>
</evidence>
<keyword evidence="2" id="KW-0732">Signal</keyword>
<protein>
    <submittedName>
        <fullName evidence="3">Uncharacterized protein</fullName>
    </submittedName>
</protein>
<comment type="caution">
    <text evidence="3">The sequence shown here is derived from an EMBL/GenBank/DDBJ whole genome shotgun (WGS) entry which is preliminary data.</text>
</comment>
<proteinExistence type="predicted"/>
<evidence type="ECO:0000313" key="3">
    <source>
        <dbReference type="EMBL" id="KAG7354268.1"/>
    </source>
</evidence>
<keyword evidence="4" id="KW-1185">Reference proteome</keyword>
<gene>
    <name evidence="3" type="ORF">IV203_003624</name>
</gene>
<dbReference type="EMBL" id="JAGRRH010000016">
    <property type="protein sequence ID" value="KAG7354268.1"/>
    <property type="molecule type" value="Genomic_DNA"/>
</dbReference>
<reference evidence="3" key="2">
    <citation type="submission" date="2021-04" db="EMBL/GenBank/DDBJ databases">
        <authorList>
            <person name="Podell S."/>
        </authorList>
    </citation>
    <scope>NUCLEOTIDE SEQUENCE</scope>
    <source>
        <strain evidence="3">Hildebrandi</strain>
    </source>
</reference>
<feature type="chain" id="PRO_5039923197" evidence="2">
    <location>
        <begin position="19"/>
        <end position="181"/>
    </location>
</feature>
<name>A0A9K3PP28_9STRA</name>
<feature type="signal peptide" evidence="2">
    <location>
        <begin position="1"/>
        <end position="18"/>
    </location>
</feature>
<accession>A0A9K3PP28</accession>
<feature type="region of interest" description="Disordered" evidence="1">
    <location>
        <begin position="148"/>
        <end position="181"/>
    </location>
</feature>
<organism evidence="3 4">
    <name type="scientific">Nitzschia inconspicua</name>
    <dbReference type="NCBI Taxonomy" id="303405"/>
    <lineage>
        <taxon>Eukaryota</taxon>
        <taxon>Sar</taxon>
        <taxon>Stramenopiles</taxon>
        <taxon>Ochrophyta</taxon>
        <taxon>Bacillariophyta</taxon>
        <taxon>Bacillariophyceae</taxon>
        <taxon>Bacillariophycidae</taxon>
        <taxon>Bacillariales</taxon>
        <taxon>Bacillariaceae</taxon>
        <taxon>Nitzschia</taxon>
    </lineage>
</organism>
<dbReference type="AlphaFoldDB" id="A0A9K3PP28"/>
<dbReference type="OrthoDB" id="38535at2759"/>
<evidence type="ECO:0000313" key="4">
    <source>
        <dbReference type="Proteomes" id="UP000693970"/>
    </source>
</evidence>